<dbReference type="Proteomes" id="UP001597362">
    <property type="component" value="Unassembled WGS sequence"/>
</dbReference>
<evidence type="ECO:0000259" key="2">
    <source>
        <dbReference type="Pfam" id="PF22725"/>
    </source>
</evidence>
<accession>A0ABW4YGQ7</accession>
<dbReference type="Gene3D" id="3.40.50.720">
    <property type="entry name" value="NAD(P)-binding Rossmann-like Domain"/>
    <property type="match status" value="1"/>
</dbReference>
<feature type="domain" description="GFO/IDH/MocA-like oxidoreductase" evidence="2">
    <location>
        <begin position="138"/>
        <end position="247"/>
    </location>
</feature>
<proteinExistence type="predicted"/>
<dbReference type="SUPFAM" id="SSF55347">
    <property type="entry name" value="Glyceraldehyde-3-phosphate dehydrogenase-like, C-terminal domain"/>
    <property type="match status" value="1"/>
</dbReference>
<dbReference type="RefSeq" id="WP_377769888.1">
    <property type="nucleotide sequence ID" value="NZ_JBHUHO010000010.1"/>
</dbReference>
<dbReference type="InterPro" id="IPR055170">
    <property type="entry name" value="GFO_IDH_MocA-like_dom"/>
</dbReference>
<reference evidence="4" key="1">
    <citation type="journal article" date="2019" name="Int. J. Syst. Evol. Microbiol.">
        <title>The Global Catalogue of Microorganisms (GCM) 10K type strain sequencing project: providing services to taxonomists for standard genome sequencing and annotation.</title>
        <authorList>
            <consortium name="The Broad Institute Genomics Platform"/>
            <consortium name="The Broad Institute Genome Sequencing Center for Infectious Disease"/>
            <person name="Wu L."/>
            <person name="Ma J."/>
        </authorList>
    </citation>
    <scope>NUCLEOTIDE SEQUENCE [LARGE SCALE GENOMIC DNA]</scope>
    <source>
        <strain evidence="4">GH52</strain>
    </source>
</reference>
<dbReference type="Pfam" id="PF22725">
    <property type="entry name" value="GFO_IDH_MocA_C3"/>
    <property type="match status" value="1"/>
</dbReference>
<name>A0ABW4YGQ7_9BACL</name>
<dbReference type="PANTHER" id="PTHR43054:SF1">
    <property type="entry name" value="SCYLLO-INOSITOL 2-DEHYDROGENASE (NADP(+)) IOLU"/>
    <property type="match status" value="1"/>
</dbReference>
<evidence type="ECO:0000313" key="3">
    <source>
        <dbReference type="EMBL" id="MFD2114864.1"/>
    </source>
</evidence>
<dbReference type="InterPro" id="IPR036291">
    <property type="entry name" value="NAD(P)-bd_dom_sf"/>
</dbReference>
<dbReference type="SUPFAM" id="SSF51735">
    <property type="entry name" value="NAD(P)-binding Rossmann-fold domains"/>
    <property type="match status" value="1"/>
</dbReference>
<gene>
    <name evidence="3" type="ORF">ACFSJH_03800</name>
</gene>
<dbReference type="PANTHER" id="PTHR43054">
    <property type="match status" value="1"/>
</dbReference>
<comment type="caution">
    <text evidence="3">The sequence shown here is derived from an EMBL/GenBank/DDBJ whole genome shotgun (WGS) entry which is preliminary data.</text>
</comment>
<feature type="domain" description="Gfo/Idh/MocA-like oxidoreductase N-terminal" evidence="1">
    <location>
        <begin position="2"/>
        <end position="119"/>
    </location>
</feature>
<evidence type="ECO:0000313" key="4">
    <source>
        <dbReference type="Proteomes" id="UP001597362"/>
    </source>
</evidence>
<dbReference type="Gene3D" id="3.30.360.10">
    <property type="entry name" value="Dihydrodipicolinate Reductase, domain 2"/>
    <property type="match status" value="1"/>
</dbReference>
<protein>
    <submittedName>
        <fullName evidence="3">Gfo/Idh/MocA family protein</fullName>
    </submittedName>
</protein>
<organism evidence="3 4">
    <name type="scientific">Paenibacillus yanchengensis</name>
    <dbReference type="NCBI Taxonomy" id="2035833"/>
    <lineage>
        <taxon>Bacteria</taxon>
        <taxon>Bacillati</taxon>
        <taxon>Bacillota</taxon>
        <taxon>Bacilli</taxon>
        <taxon>Bacillales</taxon>
        <taxon>Paenibacillaceae</taxon>
        <taxon>Paenibacillus</taxon>
    </lineage>
</organism>
<dbReference type="EMBL" id="JBHUHO010000010">
    <property type="protein sequence ID" value="MFD2114864.1"/>
    <property type="molecule type" value="Genomic_DNA"/>
</dbReference>
<evidence type="ECO:0000259" key="1">
    <source>
        <dbReference type="Pfam" id="PF01408"/>
    </source>
</evidence>
<sequence>MIRFGVIGTNWITESFIQGAAMHPDFMLAAVYSRTMEQATQFANKHDIPHLYTDIVEMAISGEIDAVYIASPNSFHAKQAILLMEQGIHVICEKPIAANKKELEAMISAAQSNDVVLMEAMKSTLMPAFQHIVKEVKQIGAVRRYFASYCQYSSRYNAYRSGEVLNAFKPDFANGSLMDIGIYCIYPAVVLFGKPKAVKAAGYLLESGVDGEGSLLLQYDTMDAVIMHSKIANSAVVSEIQGEDGNIVIDKISEPQYLEVRQRDGQVRQIEAVCDKPTMYYEAAEFIQLIKEGRRQSEINSYEASLITMEIMNEARRQIGVLYPSDK</sequence>
<dbReference type="InterPro" id="IPR000683">
    <property type="entry name" value="Gfo/Idh/MocA-like_OxRdtase_N"/>
</dbReference>
<keyword evidence="4" id="KW-1185">Reference proteome</keyword>
<dbReference type="Pfam" id="PF01408">
    <property type="entry name" value="GFO_IDH_MocA"/>
    <property type="match status" value="1"/>
</dbReference>